<dbReference type="Pfam" id="PF10518">
    <property type="entry name" value="TAT_signal"/>
    <property type="match status" value="1"/>
</dbReference>
<dbReference type="eggNOG" id="COG0437">
    <property type="taxonomic scope" value="Bacteria"/>
</dbReference>
<feature type="domain" description="4Fe-4S ferredoxin-type" evidence="7">
    <location>
        <begin position="57"/>
        <end position="87"/>
    </location>
</feature>
<dbReference type="Pfam" id="PF12800">
    <property type="entry name" value="Fer4_4"/>
    <property type="match status" value="1"/>
</dbReference>
<evidence type="ECO:0000259" key="7">
    <source>
        <dbReference type="PROSITE" id="PS51379"/>
    </source>
</evidence>
<name>B2A8G2_NATTJ</name>
<evidence type="ECO:0000256" key="6">
    <source>
        <dbReference type="ARBA" id="ARBA00023014"/>
    </source>
</evidence>
<dbReference type="PANTHER" id="PTHR43545">
    <property type="entry name" value="FORMATE DEHYDROGENASE, NITRATE-INDUCIBLE, IRON-SULFUR SUBUNIT"/>
    <property type="match status" value="1"/>
</dbReference>
<keyword evidence="5" id="KW-0408">Iron</keyword>
<evidence type="ECO:0000256" key="4">
    <source>
        <dbReference type="ARBA" id="ARBA00022737"/>
    </source>
</evidence>
<keyword evidence="4" id="KW-0677">Repeat</keyword>
<dbReference type="HOGENOM" id="CLU_043374_3_2_9"/>
<evidence type="ECO:0000256" key="2">
    <source>
        <dbReference type="ARBA" id="ARBA00022485"/>
    </source>
</evidence>
<dbReference type="InterPro" id="IPR051555">
    <property type="entry name" value="FDH_Electron_Transfer_Unit"/>
</dbReference>
<feature type="domain" description="4Fe-4S ferredoxin-type" evidence="7">
    <location>
        <begin position="150"/>
        <end position="179"/>
    </location>
</feature>
<dbReference type="PANTHER" id="PTHR43545:SF4">
    <property type="entry name" value="IRON-SULFUR PROTEIN"/>
    <property type="match status" value="1"/>
</dbReference>
<evidence type="ECO:0000313" key="9">
    <source>
        <dbReference type="Proteomes" id="UP000001683"/>
    </source>
</evidence>
<dbReference type="InterPro" id="IPR017900">
    <property type="entry name" value="4Fe4S_Fe_S_CS"/>
</dbReference>
<reference evidence="8 9" key="2">
    <citation type="journal article" date="2011" name="J. Bacteriol.">
        <title>Complete genome sequence of the anaerobic, halophilic alkalithermophile Natranaerobius thermophilus JW/NM-WN-LF.</title>
        <authorList>
            <person name="Zhao B."/>
            <person name="Mesbah N.M."/>
            <person name="Dalin E."/>
            <person name="Goodwin L."/>
            <person name="Nolan M."/>
            <person name="Pitluck S."/>
            <person name="Chertkov O."/>
            <person name="Brettin T.S."/>
            <person name="Han J."/>
            <person name="Larimer F.W."/>
            <person name="Land M.L."/>
            <person name="Hauser L."/>
            <person name="Kyrpides N."/>
            <person name="Wiegel J."/>
        </authorList>
    </citation>
    <scope>NUCLEOTIDE SEQUENCE [LARGE SCALE GENOMIC DNA]</scope>
    <source>
        <strain evidence="9">ATCC BAA-1301 / DSM 18059 / JW/NM-WN-LF</strain>
    </source>
</reference>
<dbReference type="InParanoid" id="B2A8G2"/>
<dbReference type="InterPro" id="IPR006311">
    <property type="entry name" value="TAT_signal"/>
</dbReference>
<dbReference type="InterPro" id="IPR017896">
    <property type="entry name" value="4Fe4S_Fe-S-bd"/>
</dbReference>
<keyword evidence="6" id="KW-0411">Iron-sulfur</keyword>
<dbReference type="EMBL" id="CP001034">
    <property type="protein sequence ID" value="ACB85846.1"/>
    <property type="molecule type" value="Genomic_DNA"/>
</dbReference>
<proteinExistence type="predicted"/>
<dbReference type="GO" id="GO:0046872">
    <property type="term" value="F:metal ion binding"/>
    <property type="evidence" value="ECO:0007669"/>
    <property type="project" value="UniProtKB-KW"/>
</dbReference>
<dbReference type="Proteomes" id="UP000001683">
    <property type="component" value="Chromosome"/>
</dbReference>
<keyword evidence="9" id="KW-1185">Reference proteome</keyword>
<dbReference type="AlphaFoldDB" id="B2A8G2"/>
<dbReference type="GO" id="GO:0051539">
    <property type="term" value="F:4 iron, 4 sulfur cluster binding"/>
    <property type="evidence" value="ECO:0007669"/>
    <property type="project" value="UniProtKB-KW"/>
</dbReference>
<sequence length="226" mass="24323">MSENNFFTSIIKAPINRRKFLKISGAGAALTAAGLSLSGCGKDSSVEAGEDLSSSEYMLVVDSTRCSGCRRCETICSVFNRGSSNPNVSGIKIARNQNYGQQSSTLGFWNGEGLFGNFRIIPETCIQCEEPVMCAEVCPQNAIGSHPETGARVIDEDECVGCGECVDACPWEMIAMDPNDNVAAKCHMCHGDPQCAANCPNGAISLERWQDRSKDQPIRNHESVLS</sequence>
<dbReference type="Pfam" id="PF13247">
    <property type="entry name" value="Fer4_11"/>
    <property type="match status" value="1"/>
</dbReference>
<dbReference type="CDD" id="cd10550">
    <property type="entry name" value="DMSOR_beta_like"/>
    <property type="match status" value="1"/>
</dbReference>
<keyword evidence="2" id="KW-0004">4Fe-4S</keyword>
<dbReference type="SUPFAM" id="SSF54862">
    <property type="entry name" value="4Fe-4S ferredoxins"/>
    <property type="match status" value="1"/>
</dbReference>
<comment type="subcellular location">
    <subcellularLocation>
        <location evidence="1">Cell envelope</location>
    </subcellularLocation>
</comment>
<dbReference type="RefSeq" id="WP_012448696.1">
    <property type="nucleotide sequence ID" value="NC_010718.1"/>
</dbReference>
<gene>
    <name evidence="8" type="ordered locus">Nther_2280</name>
</gene>
<dbReference type="Gene3D" id="3.30.70.20">
    <property type="match status" value="2"/>
</dbReference>
<feature type="domain" description="4Fe-4S ferredoxin-type" evidence="7">
    <location>
        <begin position="116"/>
        <end position="148"/>
    </location>
</feature>
<dbReference type="PROSITE" id="PS51318">
    <property type="entry name" value="TAT"/>
    <property type="match status" value="1"/>
</dbReference>
<dbReference type="STRING" id="457570.Nther_2280"/>
<organism evidence="8 9">
    <name type="scientific">Natranaerobius thermophilus (strain ATCC BAA-1301 / DSM 18059 / JW/NM-WN-LF)</name>
    <dbReference type="NCBI Taxonomy" id="457570"/>
    <lineage>
        <taxon>Bacteria</taxon>
        <taxon>Bacillati</taxon>
        <taxon>Bacillota</taxon>
        <taxon>Clostridia</taxon>
        <taxon>Natranaerobiales</taxon>
        <taxon>Natranaerobiaceae</taxon>
        <taxon>Natranaerobius</taxon>
    </lineage>
</organism>
<dbReference type="PROSITE" id="PS51379">
    <property type="entry name" value="4FE4S_FER_2"/>
    <property type="match status" value="3"/>
</dbReference>
<dbReference type="InterPro" id="IPR019546">
    <property type="entry name" value="TAT_signal_bac_arc"/>
</dbReference>
<protein>
    <submittedName>
        <fullName evidence="8">4Fe-4S ferredoxin iron-sulfur binding domain protein</fullName>
    </submittedName>
</protein>
<evidence type="ECO:0000313" key="8">
    <source>
        <dbReference type="EMBL" id="ACB85846.1"/>
    </source>
</evidence>
<evidence type="ECO:0000256" key="5">
    <source>
        <dbReference type="ARBA" id="ARBA00023004"/>
    </source>
</evidence>
<dbReference type="GO" id="GO:0030313">
    <property type="term" value="C:cell envelope"/>
    <property type="evidence" value="ECO:0007669"/>
    <property type="project" value="UniProtKB-SubCell"/>
</dbReference>
<reference evidence="8 9" key="1">
    <citation type="submission" date="2008-04" db="EMBL/GenBank/DDBJ databases">
        <title>Complete sequence of chromosome of Natranaerobius thermophilus JW/NM-WN-LF.</title>
        <authorList>
            <consortium name="US DOE Joint Genome Institute"/>
            <person name="Copeland A."/>
            <person name="Lucas S."/>
            <person name="Lapidus A."/>
            <person name="Glavina del Rio T."/>
            <person name="Dalin E."/>
            <person name="Tice H."/>
            <person name="Bruce D."/>
            <person name="Goodwin L."/>
            <person name="Pitluck S."/>
            <person name="Chertkov O."/>
            <person name="Brettin T."/>
            <person name="Detter J.C."/>
            <person name="Han C."/>
            <person name="Kuske C.R."/>
            <person name="Schmutz J."/>
            <person name="Larimer F."/>
            <person name="Land M."/>
            <person name="Hauser L."/>
            <person name="Kyrpides N."/>
            <person name="Lykidis A."/>
            <person name="Mesbah N.M."/>
            <person name="Wiegel J."/>
        </authorList>
    </citation>
    <scope>NUCLEOTIDE SEQUENCE [LARGE SCALE GENOMIC DNA]</scope>
    <source>
        <strain evidence="9">ATCC BAA-1301 / DSM 18059 / JW/NM-WN-LF</strain>
    </source>
</reference>
<keyword evidence="3" id="KW-0479">Metal-binding</keyword>
<dbReference type="OrthoDB" id="9810688at2"/>
<evidence type="ECO:0000256" key="3">
    <source>
        <dbReference type="ARBA" id="ARBA00022723"/>
    </source>
</evidence>
<dbReference type="PROSITE" id="PS00198">
    <property type="entry name" value="4FE4S_FER_1"/>
    <property type="match status" value="1"/>
</dbReference>
<evidence type="ECO:0000256" key="1">
    <source>
        <dbReference type="ARBA" id="ARBA00004196"/>
    </source>
</evidence>
<accession>B2A8G2</accession>
<dbReference type="KEGG" id="nth:Nther_2280"/>